<keyword evidence="7" id="KW-0393">Immunoglobulin domain</keyword>
<gene>
    <name evidence="14" type="primary">alpk2</name>
</gene>
<evidence type="ECO:0000256" key="8">
    <source>
        <dbReference type="ARBA" id="ARBA00047899"/>
    </source>
</evidence>
<evidence type="ECO:0000256" key="1">
    <source>
        <dbReference type="ARBA" id="ARBA00008651"/>
    </source>
</evidence>
<feature type="region of interest" description="Disordered" evidence="10">
    <location>
        <begin position="1192"/>
        <end position="1224"/>
    </location>
</feature>
<dbReference type="Gene3D" id="3.20.200.10">
    <property type="entry name" value="MHCK/EF2 kinase"/>
    <property type="match status" value="1"/>
</dbReference>
<dbReference type="KEGG" id="gacu:117551285"/>
<sequence>MVGYESDVSQHSKSRPPAVDACEAGLMSVNDGRRGKAEVSDSTHQTRRSDSPIELWLDACQYLTGEDTQDKDVWDQTGLYMIQGELTSDVSFPPGETKVSGYNPDGSEGIGWSSDDTRGWGPPVERWSSIDSWASALSDWSGIITAPPEDFTAAFTEIGAGIDALTQALAEVNTHIRTETFKEGKGLEPGVQATMGIQDQPLEGQNIPESSFLSGQSLLSLCEAARPELRDREDSQSVESLCDSTANSQDEKEPEEIQSCQAELSACPTNQHSSMGSSSATMAFPRGYSSDVIVGSNSAYLDLSHFGFEDTFISSEEDPVVLNITEDTDLAGQNKPGELMIEESFRDEVCEVTYEHIVSQPGSVVEQEVNRSCAEVFREDTEPSSDLRFSPKNTLTNSRVPNVHKRPDTLPDLNGPCQVEQERGSPKFIMPLALLDICSSLVCRTNCTLEGDQASLNDNTDLGCGHVQPCILWPTLDGITDKTSLDGDELIHRKENTTKSAEKSSTKKQPDFVTARKTILEEINDLSNELCHLADVPADHFIVSQRNRIAFITLDLNDPFVPRAVKPIAKAIQSELSQKTAETMPHKTHKWTSESRARSKKDKTAGHHHGVQATKQQDHLSHHVSPQQETHPLSEENHICENIQVGPEEKEDKLVIEAVVEAEKAPNKPHGKKKKKHALNATGVKSVAEPLVEVDNGAKPKTAKGRIDMFEAKLGGKTWKTENDSDQSEAKKSQKPEAKAKASYGDPLLHREDHKDHKPKNFTSTLNDDIIKKRRLSKNKFEKIVSGLESKLPKPDISILAKAEETKADAGATRKKAYSEVVKQKIPAKEDIKVVQPIQAVSVSGDPQTLCLWCQFAAVFSNHTVTWSRGDTVLSESKRSAGDESRVSVNICNASQKDLGKYQCQITSLHGSASLDYVLTYEVLSEIVIPPSPKTILSAPVEVGSEEEDIQCSRLIFKEDFLSDQCFGENQPASIITEKVHFGEGMHRRAFRTKMQAGQIPLLLPGHCCVLKVHNSISYGTKNNDELVQKNFTLAVEECHVQNTAREYIKEYTTAAESVKAFGAIPEIIPIYLVHRPSNDVPYATLEQELIGDFVKYSVKDGKEINLKRRDSEPGQKCCAFQHWVYHKTDGNLLVTDMQGVGMRLTDVGIATCKKGYKGFKGNCATSFIDQFKALHLCNMYCELLGLKSLQPKPRKAPSAPKARAPPPAAPKKKTFGPTVKGKS</sequence>
<dbReference type="PROSITE" id="PS51158">
    <property type="entry name" value="ALPHA_KINASE"/>
    <property type="match status" value="1"/>
</dbReference>
<dbReference type="InterPro" id="IPR011009">
    <property type="entry name" value="Kinase-like_dom_sf"/>
</dbReference>
<evidence type="ECO:0000256" key="3">
    <source>
        <dbReference type="ARBA" id="ARBA00022527"/>
    </source>
</evidence>
<feature type="region of interest" description="Disordered" evidence="10">
    <location>
        <begin position="392"/>
        <end position="415"/>
    </location>
</feature>
<keyword evidence="5 14" id="KW-0418">Kinase</keyword>
<feature type="domain" description="Alpha-type protein kinase" evidence="12">
    <location>
        <begin position="958"/>
        <end position="1190"/>
    </location>
</feature>
<dbReference type="GO" id="GO:0005524">
    <property type="term" value="F:ATP binding"/>
    <property type="evidence" value="ECO:0007669"/>
    <property type="project" value="InterPro"/>
</dbReference>
<dbReference type="RefSeq" id="XP_034079987.1">
    <property type="nucleotide sequence ID" value="XM_034224096.1"/>
</dbReference>
<dbReference type="Pfam" id="PF02816">
    <property type="entry name" value="Alpha_kinase"/>
    <property type="match status" value="1"/>
</dbReference>
<organism evidence="13 14">
    <name type="scientific">Gymnodraco acuticeps</name>
    <name type="common">Antarctic dragonfish</name>
    <dbReference type="NCBI Taxonomy" id="8218"/>
    <lineage>
        <taxon>Eukaryota</taxon>
        <taxon>Metazoa</taxon>
        <taxon>Chordata</taxon>
        <taxon>Craniata</taxon>
        <taxon>Vertebrata</taxon>
        <taxon>Euteleostomi</taxon>
        <taxon>Actinopterygii</taxon>
        <taxon>Neopterygii</taxon>
        <taxon>Teleostei</taxon>
        <taxon>Neoteleostei</taxon>
        <taxon>Acanthomorphata</taxon>
        <taxon>Eupercaria</taxon>
        <taxon>Perciformes</taxon>
        <taxon>Notothenioidei</taxon>
        <taxon>Bathydraconidae</taxon>
        <taxon>Gymnodraco</taxon>
    </lineage>
</organism>
<dbReference type="InterPro" id="IPR013783">
    <property type="entry name" value="Ig-like_fold"/>
</dbReference>
<dbReference type="Gene3D" id="2.60.40.10">
    <property type="entry name" value="Immunoglobulins"/>
    <property type="match status" value="1"/>
</dbReference>
<dbReference type="CTD" id="115701"/>
<dbReference type="Proteomes" id="UP000515161">
    <property type="component" value="Unplaced"/>
</dbReference>
<evidence type="ECO:0000313" key="13">
    <source>
        <dbReference type="Proteomes" id="UP000515161"/>
    </source>
</evidence>
<feature type="compositionally biased region" description="Polar residues" evidence="10">
    <location>
        <begin position="237"/>
        <end position="248"/>
    </location>
</feature>
<keyword evidence="13" id="KW-1185">Reference proteome</keyword>
<evidence type="ECO:0000256" key="6">
    <source>
        <dbReference type="ARBA" id="ARBA00023157"/>
    </source>
</evidence>
<feature type="region of interest" description="Disordered" evidence="10">
    <location>
        <begin position="230"/>
        <end position="255"/>
    </location>
</feature>
<comment type="catalytic activity">
    <reaction evidence="9">
        <text>L-seryl-[protein] + ATP = O-phospho-L-seryl-[protein] + ADP + H(+)</text>
        <dbReference type="Rhea" id="RHEA:17989"/>
        <dbReference type="Rhea" id="RHEA-COMP:9863"/>
        <dbReference type="Rhea" id="RHEA-COMP:11604"/>
        <dbReference type="ChEBI" id="CHEBI:15378"/>
        <dbReference type="ChEBI" id="CHEBI:29999"/>
        <dbReference type="ChEBI" id="CHEBI:30616"/>
        <dbReference type="ChEBI" id="CHEBI:83421"/>
        <dbReference type="ChEBI" id="CHEBI:456216"/>
        <dbReference type="EC" id="2.7.11.1"/>
    </reaction>
</comment>
<dbReference type="OrthoDB" id="301415at2759"/>
<comment type="similarity">
    <text evidence="1">Belongs to the protein kinase superfamily. Alpha-type protein kinase family. ALPK subfamily.</text>
</comment>
<dbReference type="PROSITE" id="PS50835">
    <property type="entry name" value="IG_LIKE"/>
    <property type="match status" value="1"/>
</dbReference>
<feature type="compositionally biased region" description="Basic and acidic residues" evidence="10">
    <location>
        <begin position="31"/>
        <end position="41"/>
    </location>
</feature>
<dbReference type="GO" id="GO:0004674">
    <property type="term" value="F:protein serine/threonine kinase activity"/>
    <property type="evidence" value="ECO:0007669"/>
    <property type="project" value="UniProtKB-KW"/>
</dbReference>
<dbReference type="Pfam" id="PF07679">
    <property type="entry name" value="I-set"/>
    <property type="match status" value="1"/>
</dbReference>
<dbReference type="FunCoup" id="A0A6P8VW84">
    <property type="interactions" value="5"/>
</dbReference>
<keyword evidence="6" id="KW-1015">Disulfide bond</keyword>
<protein>
    <recommendedName>
        <fullName evidence="2">non-specific serine/threonine protein kinase</fullName>
        <ecNumber evidence="2">2.7.11.1</ecNumber>
    </recommendedName>
</protein>
<dbReference type="InterPro" id="IPR013098">
    <property type="entry name" value="Ig_I-set"/>
</dbReference>
<dbReference type="SUPFAM" id="SSF48726">
    <property type="entry name" value="Immunoglobulin"/>
    <property type="match status" value="1"/>
</dbReference>
<feature type="domain" description="Ig-like" evidence="11">
    <location>
        <begin position="827"/>
        <end position="920"/>
    </location>
</feature>
<accession>A0A6P8VW84</accession>
<dbReference type="InterPro" id="IPR036179">
    <property type="entry name" value="Ig-like_dom_sf"/>
</dbReference>
<dbReference type="SMART" id="SM00811">
    <property type="entry name" value="Alpha_kinase"/>
    <property type="match status" value="1"/>
</dbReference>
<evidence type="ECO:0000256" key="7">
    <source>
        <dbReference type="ARBA" id="ARBA00023319"/>
    </source>
</evidence>
<dbReference type="EC" id="2.7.11.1" evidence="2"/>
<evidence type="ECO:0000256" key="2">
    <source>
        <dbReference type="ARBA" id="ARBA00012513"/>
    </source>
</evidence>
<feature type="region of interest" description="Disordered" evidence="10">
    <location>
        <begin position="576"/>
        <end position="635"/>
    </location>
</feature>
<reference evidence="14" key="1">
    <citation type="submission" date="2025-08" db="UniProtKB">
        <authorList>
            <consortium name="RefSeq"/>
        </authorList>
    </citation>
    <scope>IDENTIFICATION</scope>
</reference>
<dbReference type="InterPro" id="IPR004166">
    <property type="entry name" value="a-kinase_dom"/>
</dbReference>
<dbReference type="SUPFAM" id="SSF56112">
    <property type="entry name" value="Protein kinase-like (PK-like)"/>
    <property type="match status" value="1"/>
</dbReference>
<dbReference type="GeneID" id="117551285"/>
<evidence type="ECO:0000259" key="12">
    <source>
        <dbReference type="PROSITE" id="PS51158"/>
    </source>
</evidence>
<feature type="compositionally biased region" description="Basic and acidic residues" evidence="10">
    <location>
        <begin position="591"/>
        <end position="605"/>
    </location>
</feature>
<dbReference type="InParanoid" id="A0A6P8VW84"/>
<evidence type="ECO:0000256" key="4">
    <source>
        <dbReference type="ARBA" id="ARBA00022679"/>
    </source>
</evidence>
<evidence type="ECO:0000313" key="14">
    <source>
        <dbReference type="RefSeq" id="XP_034079987.1"/>
    </source>
</evidence>
<proteinExistence type="inferred from homology"/>
<evidence type="ECO:0000256" key="10">
    <source>
        <dbReference type="SAM" id="MobiDB-lite"/>
    </source>
</evidence>
<dbReference type="PANTHER" id="PTHR47091:SF2">
    <property type="entry name" value="ALPHA-PROTEIN KINASE 2"/>
    <property type="match status" value="1"/>
</dbReference>
<name>A0A6P8VW84_GYMAC</name>
<comment type="catalytic activity">
    <reaction evidence="8">
        <text>L-threonyl-[protein] + ATP = O-phospho-L-threonyl-[protein] + ADP + H(+)</text>
        <dbReference type="Rhea" id="RHEA:46608"/>
        <dbReference type="Rhea" id="RHEA-COMP:11060"/>
        <dbReference type="Rhea" id="RHEA-COMP:11605"/>
        <dbReference type="ChEBI" id="CHEBI:15378"/>
        <dbReference type="ChEBI" id="CHEBI:30013"/>
        <dbReference type="ChEBI" id="CHEBI:30616"/>
        <dbReference type="ChEBI" id="CHEBI:61977"/>
        <dbReference type="ChEBI" id="CHEBI:456216"/>
        <dbReference type="EC" id="2.7.11.1"/>
    </reaction>
</comment>
<keyword evidence="4" id="KW-0808">Transferase</keyword>
<feature type="region of interest" description="Disordered" evidence="10">
    <location>
        <begin position="1"/>
        <end position="50"/>
    </location>
</feature>
<keyword evidence="3" id="KW-0723">Serine/threonine-protein kinase</keyword>
<evidence type="ECO:0000256" key="9">
    <source>
        <dbReference type="ARBA" id="ARBA00048679"/>
    </source>
</evidence>
<dbReference type="InterPro" id="IPR007110">
    <property type="entry name" value="Ig-like_dom"/>
</dbReference>
<dbReference type="AlphaFoldDB" id="A0A6P8VW84"/>
<feature type="region of interest" description="Disordered" evidence="10">
    <location>
        <begin position="718"/>
        <end position="764"/>
    </location>
</feature>
<dbReference type="PANTHER" id="PTHR47091">
    <property type="entry name" value="ALPHA-PROTEIN KINASE 2-RELATED"/>
    <property type="match status" value="1"/>
</dbReference>
<feature type="compositionally biased region" description="Basic and acidic residues" evidence="10">
    <location>
        <begin position="719"/>
        <end position="740"/>
    </location>
</feature>
<evidence type="ECO:0000259" key="11">
    <source>
        <dbReference type="PROSITE" id="PS50835"/>
    </source>
</evidence>
<evidence type="ECO:0000256" key="5">
    <source>
        <dbReference type="ARBA" id="ARBA00022777"/>
    </source>
</evidence>